<sequence>MATVNSSNTPIALLTALKKVAVLVHQKNPIFLFSSLGCLSPRTPIHQLLQFEKSIVEKLKAAEDEERWKLLTQLIVVSRRTLDIANELLKAENDTQALLILSVPMIHSSPPLNLHLEQNLAVFDRVVEFAGHLNNLPLVAAALLHIADTVDELNSPTVIDMVFNGQQKRKLSDLVLITLREIAPLRREGVEEGWVVGTDYVTSQIVDSCLTVLSFLILFDTFDPTPVIDSLVSLAVTTDVSLLRSILLVLQQIEERTRHTSTPFSISKATAPFRGIHESSVTQQPLPSIVSSILLSVSLSTLAVSDLQAADSSLLSQILPGVNQNLISEIVMETVKSVCLILEERRANTSQALTSDDSSGITLNHEFWDTTPQQLFLALHSMIFPNDPTSISASTLIPLAPFLTRILTIVVPSTTDRVEILVLQDEQEQLLNSFLSLILSLINTGTPSTLSTPPLSSFLSVLSIALVRLDTIPSSLVLHPRFCSIFKQRGNRTNPNLSLFIHSLCSEGVEDRNDLTLNLFSLEFQNKWKGANAQPGTDHLFEIRLEALRNADEPLDGPVVYMLNEAVWHQNEPTLDECVIDDFDVEP</sequence>
<dbReference type="EMBL" id="JARBJD010000346">
    <property type="protein sequence ID" value="KAK2943456.1"/>
    <property type="molecule type" value="Genomic_DNA"/>
</dbReference>
<keyword evidence="2" id="KW-1185">Reference proteome</keyword>
<organism evidence="1 2">
    <name type="scientific">Blattamonas nauphoetae</name>
    <dbReference type="NCBI Taxonomy" id="2049346"/>
    <lineage>
        <taxon>Eukaryota</taxon>
        <taxon>Metamonada</taxon>
        <taxon>Preaxostyla</taxon>
        <taxon>Oxymonadida</taxon>
        <taxon>Blattamonas</taxon>
    </lineage>
</organism>
<gene>
    <name evidence="1" type="ORF">BLNAU_21639</name>
</gene>
<evidence type="ECO:0000313" key="2">
    <source>
        <dbReference type="Proteomes" id="UP001281761"/>
    </source>
</evidence>
<evidence type="ECO:0000313" key="1">
    <source>
        <dbReference type="EMBL" id="KAK2943456.1"/>
    </source>
</evidence>
<reference evidence="1 2" key="1">
    <citation type="journal article" date="2022" name="bioRxiv">
        <title>Genomics of Preaxostyla Flagellates Illuminates Evolutionary Transitions and the Path Towards Mitochondrial Loss.</title>
        <authorList>
            <person name="Novak L.V.F."/>
            <person name="Treitli S.C."/>
            <person name="Pyrih J."/>
            <person name="Halakuc P."/>
            <person name="Pipaliya S.V."/>
            <person name="Vacek V."/>
            <person name="Brzon O."/>
            <person name="Soukal P."/>
            <person name="Eme L."/>
            <person name="Dacks J.B."/>
            <person name="Karnkowska A."/>
            <person name="Elias M."/>
            <person name="Hampl V."/>
        </authorList>
    </citation>
    <scope>NUCLEOTIDE SEQUENCE [LARGE SCALE GENOMIC DNA]</scope>
    <source>
        <strain evidence="1">NAU3</strain>
        <tissue evidence="1">Gut</tissue>
    </source>
</reference>
<dbReference type="Proteomes" id="UP001281761">
    <property type="component" value="Unassembled WGS sequence"/>
</dbReference>
<name>A0ABQ9WVD4_9EUKA</name>
<protein>
    <submittedName>
        <fullName evidence="1">Uncharacterized protein</fullName>
    </submittedName>
</protein>
<comment type="caution">
    <text evidence="1">The sequence shown here is derived from an EMBL/GenBank/DDBJ whole genome shotgun (WGS) entry which is preliminary data.</text>
</comment>
<accession>A0ABQ9WVD4</accession>
<proteinExistence type="predicted"/>